<organism evidence="3 4">
    <name type="scientific">Gemella haemolysans M341</name>
    <dbReference type="NCBI Taxonomy" id="562981"/>
    <lineage>
        <taxon>Bacteria</taxon>
        <taxon>Bacillati</taxon>
        <taxon>Bacillota</taxon>
        <taxon>Bacilli</taxon>
        <taxon>Bacillales</taxon>
        <taxon>Gemellaceae</taxon>
        <taxon>Gemella</taxon>
    </lineage>
</organism>
<gene>
    <name evidence="3" type="ORF">HMPREF0428_00769</name>
</gene>
<dbReference type="InterPro" id="IPR007329">
    <property type="entry name" value="FMN-bd"/>
</dbReference>
<evidence type="ECO:0000256" key="1">
    <source>
        <dbReference type="SAM" id="MobiDB-lite"/>
    </source>
</evidence>
<dbReference type="AlphaFoldDB" id="A0AA87B538"/>
<reference evidence="3 4" key="1">
    <citation type="submission" date="2011-03" db="EMBL/GenBank/DDBJ databases">
        <title>The Genome Sequence of Gemella haemolysans M341.</title>
        <authorList>
            <consortium name="The Broad Institute Genome Sequencing Platform"/>
            <consortium name="The Broad Institute Genome Sequencing Center for Infectious Disease"/>
            <person name="Earl A."/>
            <person name="Ward D."/>
            <person name="Feldgarden M."/>
            <person name="Gevers D."/>
            <person name="Sibley C.D."/>
            <person name="Field T.R."/>
            <person name="Grinwis M."/>
            <person name="Eshaghurshan C.S."/>
            <person name="Surette M.G."/>
            <person name="Young S.K."/>
            <person name="Zeng Q."/>
            <person name="Gargeya S."/>
            <person name="Fitzgerald M."/>
            <person name="Haas B."/>
            <person name="Abouelleil A."/>
            <person name="Alvarado L."/>
            <person name="Arachchi H.M."/>
            <person name="Berlin A."/>
            <person name="Brown A."/>
            <person name="Chapman S.B."/>
            <person name="Chen Z."/>
            <person name="Dunbar C."/>
            <person name="Freedman E."/>
            <person name="Gearin G."/>
            <person name="Gellesch M."/>
            <person name="Goldberg J."/>
            <person name="Griggs A."/>
            <person name="Gujja S."/>
            <person name="Heilman E.R."/>
            <person name="Heiman D."/>
            <person name="Howarth C."/>
            <person name="Larson L."/>
            <person name="Lui A."/>
            <person name="MacDonald P.J.P."/>
            <person name="Mehta T."/>
            <person name="Montmayeur A."/>
            <person name="Murphy C."/>
            <person name="Neiman D."/>
            <person name="Pearson M."/>
            <person name="Priest M."/>
            <person name="Roberts A."/>
            <person name="Saif S."/>
            <person name="Shea T."/>
            <person name="Shenoy N."/>
            <person name="Sisk P."/>
            <person name="Stolte C."/>
            <person name="Sykes S."/>
            <person name="White J."/>
            <person name="Yandava C."/>
            <person name="Wortman J."/>
            <person name="Nusbaum C."/>
            <person name="Birren B."/>
        </authorList>
    </citation>
    <scope>NUCLEOTIDE SEQUENCE [LARGE SCALE GENOMIC DNA]</scope>
    <source>
        <strain evidence="3 4">M341</strain>
    </source>
</reference>
<dbReference type="EMBL" id="ACRO01000008">
    <property type="protein sequence ID" value="EGF85605.1"/>
    <property type="molecule type" value="Genomic_DNA"/>
</dbReference>
<evidence type="ECO:0000259" key="2">
    <source>
        <dbReference type="SMART" id="SM00900"/>
    </source>
</evidence>
<feature type="compositionally biased region" description="Low complexity" evidence="1">
    <location>
        <begin position="33"/>
        <end position="44"/>
    </location>
</feature>
<evidence type="ECO:0000313" key="3">
    <source>
        <dbReference type="EMBL" id="EGF85605.1"/>
    </source>
</evidence>
<sequence length="157" mass="16699">MSKVKKATLIGVVGASALTAGYYTFVKPSIQTTTSNQKTQKTNQAENKESKNTTNNTTSSTKEGVTYKDGTYTGAVTKTNKGDFQVSVVVQGGKISNVNVLLQPDEEFSQSINKTALPKYVEEAIEAQSSDIALVSGASETFEGFKGSLQDALNKAK</sequence>
<dbReference type="GO" id="GO:0016020">
    <property type="term" value="C:membrane"/>
    <property type="evidence" value="ECO:0007669"/>
    <property type="project" value="InterPro"/>
</dbReference>
<dbReference type="Proteomes" id="UP000004773">
    <property type="component" value="Unassembled WGS sequence"/>
</dbReference>
<dbReference type="GO" id="GO:0010181">
    <property type="term" value="F:FMN binding"/>
    <property type="evidence" value="ECO:0007669"/>
    <property type="project" value="InterPro"/>
</dbReference>
<feature type="domain" description="FMN-binding" evidence="2">
    <location>
        <begin position="79"/>
        <end position="156"/>
    </location>
</feature>
<feature type="region of interest" description="Disordered" evidence="1">
    <location>
        <begin position="33"/>
        <end position="68"/>
    </location>
</feature>
<accession>A0AA87B538</accession>
<dbReference type="Pfam" id="PF04205">
    <property type="entry name" value="FMN_bind"/>
    <property type="match status" value="1"/>
</dbReference>
<name>A0AA87B538_9BACL</name>
<protein>
    <recommendedName>
        <fullName evidence="2">FMN-binding domain-containing protein</fullName>
    </recommendedName>
</protein>
<dbReference type="Gene3D" id="3.90.1010.20">
    <property type="match status" value="1"/>
</dbReference>
<comment type="caution">
    <text evidence="3">The sequence shown here is derived from an EMBL/GenBank/DDBJ whole genome shotgun (WGS) entry which is preliminary data.</text>
</comment>
<dbReference type="RefSeq" id="WP_003146806.1">
    <property type="nucleotide sequence ID" value="NZ_GL883582.1"/>
</dbReference>
<proteinExistence type="predicted"/>
<evidence type="ECO:0000313" key="4">
    <source>
        <dbReference type="Proteomes" id="UP000004773"/>
    </source>
</evidence>
<feature type="compositionally biased region" description="Low complexity" evidence="1">
    <location>
        <begin position="52"/>
        <end position="63"/>
    </location>
</feature>
<dbReference type="SMART" id="SM00900">
    <property type="entry name" value="FMN_bind"/>
    <property type="match status" value="1"/>
</dbReference>